<dbReference type="InterPro" id="IPR049559">
    <property type="entry name" value="Rrp6p-like_exo"/>
</dbReference>
<dbReference type="InterPro" id="IPR010997">
    <property type="entry name" value="HRDC-like_sf"/>
</dbReference>
<dbReference type="GO" id="GO:0000467">
    <property type="term" value="P:exonucleolytic trimming to generate mature 3'-end of 5.8S rRNA from tricistronic rRNA transcript (SSU-rRNA, 5.8S rRNA, LSU-rRNA)"/>
    <property type="evidence" value="ECO:0007669"/>
    <property type="project" value="InterPro"/>
</dbReference>
<dbReference type="Gene3D" id="1.10.150.80">
    <property type="entry name" value="HRDC domain"/>
    <property type="match status" value="1"/>
</dbReference>
<keyword evidence="1" id="KW-0472">Membrane</keyword>
<dbReference type="SUPFAM" id="SSF47819">
    <property type="entry name" value="HRDC-like"/>
    <property type="match status" value="1"/>
</dbReference>
<evidence type="ECO:0000256" key="1">
    <source>
        <dbReference type="SAM" id="Phobius"/>
    </source>
</evidence>
<dbReference type="Pfam" id="PF01612">
    <property type="entry name" value="DNA_pol_A_exo1"/>
    <property type="match status" value="1"/>
</dbReference>
<keyword evidence="1" id="KW-0812">Transmembrane</keyword>
<dbReference type="PANTHER" id="PTHR12124:SF68">
    <property type="entry name" value="PROTEIN RRP6-LIKE 3"/>
    <property type="match status" value="1"/>
</dbReference>
<dbReference type="GO" id="GO:0071044">
    <property type="term" value="P:histone mRNA catabolic process"/>
    <property type="evidence" value="ECO:0007669"/>
    <property type="project" value="TreeGrafter"/>
</dbReference>
<dbReference type="InterPro" id="IPR002562">
    <property type="entry name" value="3'-5'_exonuclease_dom"/>
</dbReference>
<dbReference type="AlphaFoldDB" id="A0A922F835"/>
<keyword evidence="1" id="KW-1133">Transmembrane helix</keyword>
<dbReference type="FunFam" id="3.30.420.10:FF:000079">
    <property type="entry name" value="Polynucleotidyl transferase ribonuclease H fold protein with HRDC domain"/>
    <property type="match status" value="1"/>
</dbReference>
<dbReference type="GO" id="GO:0005730">
    <property type="term" value="C:nucleolus"/>
    <property type="evidence" value="ECO:0007669"/>
    <property type="project" value="TreeGrafter"/>
</dbReference>
<dbReference type="InterPro" id="IPR036397">
    <property type="entry name" value="RNaseH_sf"/>
</dbReference>
<dbReference type="Proteomes" id="UP000811246">
    <property type="component" value="Chromosome 4"/>
</dbReference>
<dbReference type="GO" id="GO:0000175">
    <property type="term" value="F:3'-5'-RNA exonuclease activity"/>
    <property type="evidence" value="ECO:0007669"/>
    <property type="project" value="InterPro"/>
</dbReference>
<dbReference type="InterPro" id="IPR012337">
    <property type="entry name" value="RNaseH-like_sf"/>
</dbReference>
<dbReference type="PANTHER" id="PTHR12124">
    <property type="entry name" value="POLYMYOSITIS/SCLERODERMA AUTOANTIGEN-RELATED"/>
    <property type="match status" value="1"/>
</dbReference>
<dbReference type="CDD" id="cd06147">
    <property type="entry name" value="Rrp6p_like_exo"/>
    <property type="match status" value="1"/>
</dbReference>
<feature type="transmembrane region" description="Helical" evidence="1">
    <location>
        <begin position="7"/>
        <end position="31"/>
    </location>
</feature>
<dbReference type="EMBL" id="CM031828">
    <property type="protein sequence ID" value="KAG6717706.1"/>
    <property type="molecule type" value="Genomic_DNA"/>
</dbReference>
<dbReference type="PROSITE" id="PS50967">
    <property type="entry name" value="HRDC"/>
    <property type="match status" value="1"/>
</dbReference>
<dbReference type="SUPFAM" id="SSF53098">
    <property type="entry name" value="Ribonuclease H-like"/>
    <property type="match status" value="1"/>
</dbReference>
<dbReference type="Gene3D" id="3.30.420.10">
    <property type="entry name" value="Ribonuclease H-like superfamily/Ribonuclease H"/>
    <property type="match status" value="1"/>
</dbReference>
<dbReference type="InterPro" id="IPR045092">
    <property type="entry name" value="Rrp6-like"/>
</dbReference>
<dbReference type="Pfam" id="PF00570">
    <property type="entry name" value="HRDC"/>
    <property type="match status" value="1"/>
</dbReference>
<dbReference type="GO" id="GO:0071038">
    <property type="term" value="P:TRAMP-dependent tRNA surveillance pathway"/>
    <property type="evidence" value="ECO:0007669"/>
    <property type="project" value="TreeGrafter"/>
</dbReference>
<name>A0A922F835_CARIL</name>
<dbReference type="GO" id="GO:0071037">
    <property type="term" value="P:nuclear polyadenylation-dependent snRNA catabolic process"/>
    <property type="evidence" value="ECO:0007669"/>
    <property type="project" value="TreeGrafter"/>
</dbReference>
<evidence type="ECO:0000313" key="4">
    <source>
        <dbReference type="Proteomes" id="UP000811246"/>
    </source>
</evidence>
<dbReference type="GO" id="GO:0003727">
    <property type="term" value="F:single-stranded RNA binding"/>
    <property type="evidence" value="ECO:0007669"/>
    <property type="project" value="TreeGrafter"/>
</dbReference>
<sequence>MEERLKSIRVIAITIGGFAAALSIFFAAAQYRRRRQNNHKCSPKSCYLQADQTKPQHAFKRVLADNSYSPFKHLKLDASRHDNASSSHPYQAEIFELVENPRLDFSFIDGIVDSEMSKEYTWVETVSQLKELLDVLIKERVFAVDTEQHSLRSFLGFTALIQISTRKEDYLVDTIALHDSMGVLRPVFAEPSICKVFHGADNDVLWLQRDFHIYIVNLFDTAKACDLLSKPQKSLAYLLETYCGVTTNKLLQREDWRQRPLSEEMVQYARIDAHYLLYIANCLITELKQQGTEISCPDDKFDFVLEASRRSNMTCLQLYAKEVEAFPGESAASSLTSRHLNGQGAVSSVYFKAEFQDLVMRLCAWRDLMARVHDESLRYVLSDQAIVGLADRPPMTLVEICRTITQADLNVDLSFNSLLPSPSSVVCSHLDDVHTLLQDNISNLDDIFPMILQKCLGPSGSCPLSILNYALLVNCNLKVSLVSKQNMVKSSKQVARKTSRELFVQKFSCKSPVYHNCKIFANDGRLLCYCDRRKLEWYLHRELAKLVDDNPLAIMLLFEPKGRPEDEDNDFYIQSKKNICVCCGEGNHYLRYRIIPSCYRIHFPEHLKSHRSHDIVLLCVDCHEVAHAAAEKYKKQIAAEFGIPLFVSKVVDSKQVQVISGSSESETNDEEVGVPPLQLRTAAMALLRHGTKMPSKRHEELTQIVMRYYGGREITGADLEAALLVGMSPHERRRLEKKKRISFKDSARSILPNMQNNMGSTETSSIVDASEVGILNSSDSTKAEACNGQREFRKADADGGDSTIGADSGVDEEVNYAFKDGVKSDTHGASDIKGDCIGNSDDNFESRGPSNGTVELNHKKYDGTPQSKHNSKLSLLGHGPHGKQVVNHLLKEYGEDGVHQFCQRWRQVFVEALQPRFLPAGWDVMHSGRRDFGEFSVYNPANKASDVVKS</sequence>
<dbReference type="GO" id="GO:0071039">
    <property type="term" value="P:nuclear polyadenylation-dependent CUT catabolic process"/>
    <property type="evidence" value="ECO:0007669"/>
    <property type="project" value="TreeGrafter"/>
</dbReference>
<dbReference type="GO" id="GO:0071040">
    <property type="term" value="P:nuclear polyadenylation-dependent antisense transcript catabolic process"/>
    <property type="evidence" value="ECO:0007669"/>
    <property type="project" value="TreeGrafter"/>
</dbReference>
<feature type="domain" description="HRDC" evidence="2">
    <location>
        <begin position="352"/>
        <end position="432"/>
    </location>
</feature>
<dbReference type="GO" id="GO:0071036">
    <property type="term" value="P:nuclear polyadenylation-dependent snoRNA catabolic process"/>
    <property type="evidence" value="ECO:0007669"/>
    <property type="project" value="TreeGrafter"/>
</dbReference>
<dbReference type="OrthoDB" id="2250022at2759"/>
<accession>A0A922F835</accession>
<dbReference type="InterPro" id="IPR002121">
    <property type="entry name" value="HRDC_dom"/>
</dbReference>
<protein>
    <recommendedName>
        <fullName evidence="2">HRDC domain-containing protein</fullName>
    </recommendedName>
</protein>
<organism evidence="3 4">
    <name type="scientific">Carya illinoinensis</name>
    <name type="common">Pecan</name>
    <dbReference type="NCBI Taxonomy" id="32201"/>
    <lineage>
        <taxon>Eukaryota</taxon>
        <taxon>Viridiplantae</taxon>
        <taxon>Streptophyta</taxon>
        <taxon>Embryophyta</taxon>
        <taxon>Tracheophyta</taxon>
        <taxon>Spermatophyta</taxon>
        <taxon>Magnoliopsida</taxon>
        <taxon>eudicotyledons</taxon>
        <taxon>Gunneridae</taxon>
        <taxon>Pentapetalae</taxon>
        <taxon>rosids</taxon>
        <taxon>fabids</taxon>
        <taxon>Fagales</taxon>
        <taxon>Juglandaceae</taxon>
        <taxon>Carya</taxon>
    </lineage>
</organism>
<proteinExistence type="predicted"/>
<dbReference type="GO" id="GO:0071035">
    <property type="term" value="P:nuclear polyadenylation-dependent rRNA catabolic process"/>
    <property type="evidence" value="ECO:0007669"/>
    <property type="project" value="TreeGrafter"/>
</dbReference>
<comment type="caution">
    <text evidence="3">The sequence shown here is derived from an EMBL/GenBank/DDBJ whole genome shotgun (WGS) entry which is preliminary data.</text>
</comment>
<dbReference type="SMART" id="SM00474">
    <property type="entry name" value="35EXOc"/>
    <property type="match status" value="1"/>
</dbReference>
<dbReference type="GO" id="GO:0000176">
    <property type="term" value="C:nuclear exosome (RNase complex)"/>
    <property type="evidence" value="ECO:0007669"/>
    <property type="project" value="TreeGrafter"/>
</dbReference>
<evidence type="ECO:0000259" key="2">
    <source>
        <dbReference type="PROSITE" id="PS50967"/>
    </source>
</evidence>
<reference evidence="3" key="1">
    <citation type="submission" date="2021-01" db="EMBL/GenBank/DDBJ databases">
        <authorList>
            <person name="Lovell J.T."/>
            <person name="Bentley N."/>
            <person name="Bhattarai G."/>
            <person name="Jenkins J.W."/>
            <person name="Sreedasyam A."/>
            <person name="Alarcon Y."/>
            <person name="Bock C."/>
            <person name="Boston L."/>
            <person name="Carlson J."/>
            <person name="Cervantes K."/>
            <person name="Clermont K."/>
            <person name="Krom N."/>
            <person name="Kubenka K."/>
            <person name="Mamidi S."/>
            <person name="Mattison C."/>
            <person name="Monteros M."/>
            <person name="Pisani C."/>
            <person name="Plott C."/>
            <person name="Rajasekar S."/>
            <person name="Rhein H.S."/>
            <person name="Rohla C."/>
            <person name="Song M."/>
            <person name="Hilaire R.S."/>
            <person name="Shu S."/>
            <person name="Wells L."/>
            <person name="Wang X."/>
            <person name="Webber J."/>
            <person name="Heerema R.J."/>
            <person name="Klein P."/>
            <person name="Conner P."/>
            <person name="Grauke L."/>
            <person name="Grimwood J."/>
            <person name="Schmutz J."/>
            <person name="Randall J.J."/>
        </authorList>
    </citation>
    <scope>NUCLEOTIDE SEQUENCE</scope>
    <source>
        <tissue evidence="3">Leaf</tissue>
    </source>
</reference>
<gene>
    <name evidence="3" type="ORF">I3842_04G114100</name>
</gene>
<dbReference type="GO" id="GO:0000166">
    <property type="term" value="F:nucleotide binding"/>
    <property type="evidence" value="ECO:0007669"/>
    <property type="project" value="InterPro"/>
</dbReference>
<dbReference type="InterPro" id="IPR044876">
    <property type="entry name" value="HRDC_dom_sf"/>
</dbReference>
<evidence type="ECO:0000313" key="3">
    <source>
        <dbReference type="EMBL" id="KAG6717706.1"/>
    </source>
</evidence>
<dbReference type="GO" id="GO:0071051">
    <property type="term" value="P:poly(A)-dependent snoRNA 3'-end processing"/>
    <property type="evidence" value="ECO:0007669"/>
    <property type="project" value="TreeGrafter"/>
</dbReference>